<dbReference type="Proteomes" id="UP001107558">
    <property type="component" value="Chromosome 4"/>
</dbReference>
<feature type="chain" id="PRO_5039935235" evidence="1">
    <location>
        <begin position="21"/>
        <end position="85"/>
    </location>
</feature>
<accession>A0A9J6BDQ7</accession>
<protein>
    <submittedName>
        <fullName evidence="2">Uncharacterized protein</fullName>
    </submittedName>
</protein>
<reference evidence="2" key="1">
    <citation type="submission" date="2021-03" db="EMBL/GenBank/DDBJ databases">
        <title>Chromosome level genome of the anhydrobiotic midge Polypedilum vanderplanki.</title>
        <authorList>
            <person name="Yoshida Y."/>
            <person name="Kikawada T."/>
            <person name="Gusev O."/>
        </authorList>
    </citation>
    <scope>NUCLEOTIDE SEQUENCE</scope>
    <source>
        <strain evidence="2">NIAS01</strain>
        <tissue evidence="2">Whole body or cell culture</tissue>
    </source>
</reference>
<evidence type="ECO:0000313" key="2">
    <source>
        <dbReference type="EMBL" id="KAG5667659.1"/>
    </source>
</evidence>
<feature type="signal peptide" evidence="1">
    <location>
        <begin position="1"/>
        <end position="20"/>
    </location>
</feature>
<proteinExistence type="predicted"/>
<organism evidence="2 3">
    <name type="scientific">Polypedilum vanderplanki</name>
    <name type="common">Sleeping chironomid midge</name>
    <dbReference type="NCBI Taxonomy" id="319348"/>
    <lineage>
        <taxon>Eukaryota</taxon>
        <taxon>Metazoa</taxon>
        <taxon>Ecdysozoa</taxon>
        <taxon>Arthropoda</taxon>
        <taxon>Hexapoda</taxon>
        <taxon>Insecta</taxon>
        <taxon>Pterygota</taxon>
        <taxon>Neoptera</taxon>
        <taxon>Endopterygota</taxon>
        <taxon>Diptera</taxon>
        <taxon>Nematocera</taxon>
        <taxon>Chironomoidea</taxon>
        <taxon>Chironomidae</taxon>
        <taxon>Chironominae</taxon>
        <taxon>Polypedilum</taxon>
        <taxon>Polypedilum</taxon>
    </lineage>
</organism>
<keyword evidence="1" id="KW-0732">Signal</keyword>
<name>A0A9J6BDQ7_POLVA</name>
<keyword evidence="3" id="KW-1185">Reference proteome</keyword>
<dbReference type="AlphaFoldDB" id="A0A9J6BDQ7"/>
<evidence type="ECO:0000256" key="1">
    <source>
        <dbReference type="SAM" id="SignalP"/>
    </source>
</evidence>
<dbReference type="EMBL" id="JADBJN010000004">
    <property type="protein sequence ID" value="KAG5667659.1"/>
    <property type="molecule type" value="Genomic_DNA"/>
</dbReference>
<sequence>MKFLLIFLNLLVFFVTFAISDKEDVQKTSLNNENGNQFMTAVNGFTGAIGGIFGSFMKMADNIVKETSLRVGNMRSYWSKPNGDP</sequence>
<gene>
    <name evidence="2" type="ORF">PVAND_015632</name>
</gene>
<comment type="caution">
    <text evidence="2">The sequence shown here is derived from an EMBL/GenBank/DDBJ whole genome shotgun (WGS) entry which is preliminary data.</text>
</comment>
<evidence type="ECO:0000313" key="3">
    <source>
        <dbReference type="Proteomes" id="UP001107558"/>
    </source>
</evidence>